<dbReference type="Proteomes" id="UP000243406">
    <property type="component" value="Unassembled WGS sequence"/>
</dbReference>
<comment type="similarity">
    <text evidence="2">Belongs to the class-V pyridoxal-phosphate-dependent aminotransferase family. Csd subfamily.</text>
</comment>
<dbReference type="InterPro" id="IPR015422">
    <property type="entry name" value="PyrdxlP-dep_Trfase_small"/>
</dbReference>
<dbReference type="GO" id="GO:0030170">
    <property type="term" value="F:pyridoxal phosphate binding"/>
    <property type="evidence" value="ECO:0007669"/>
    <property type="project" value="InterPro"/>
</dbReference>
<evidence type="ECO:0000256" key="3">
    <source>
        <dbReference type="ARBA" id="ARBA00012239"/>
    </source>
</evidence>
<dbReference type="InterPro" id="IPR000192">
    <property type="entry name" value="Aminotrans_V_dom"/>
</dbReference>
<evidence type="ECO:0000256" key="2">
    <source>
        <dbReference type="ARBA" id="ARBA00010447"/>
    </source>
</evidence>
<dbReference type="PANTHER" id="PTHR43586:SF4">
    <property type="entry name" value="ISOPENICILLIN N EPIMERASE"/>
    <property type="match status" value="1"/>
</dbReference>
<keyword evidence="9" id="KW-1185">Reference proteome</keyword>
<feature type="domain" description="Aminotransferase class V" evidence="7">
    <location>
        <begin position="2"/>
        <end position="369"/>
    </location>
</feature>
<dbReference type="RefSeq" id="WP_079590310.1">
    <property type="nucleotide sequence ID" value="NZ_FUYN01000006.1"/>
</dbReference>
<dbReference type="InterPro" id="IPR010969">
    <property type="entry name" value="Cys_dSase-rel_unknwn_funct"/>
</dbReference>
<dbReference type="NCBIfam" id="TIGR01977">
    <property type="entry name" value="am_tr_V_EF2568"/>
    <property type="match status" value="1"/>
</dbReference>
<evidence type="ECO:0000256" key="5">
    <source>
        <dbReference type="ARBA" id="ARBA00022898"/>
    </source>
</evidence>
<evidence type="ECO:0000313" key="8">
    <source>
        <dbReference type="EMBL" id="SKB65711.1"/>
    </source>
</evidence>
<evidence type="ECO:0000313" key="9">
    <source>
        <dbReference type="Proteomes" id="UP000243406"/>
    </source>
</evidence>
<dbReference type="InterPro" id="IPR015424">
    <property type="entry name" value="PyrdxlP-dep_Trfase"/>
</dbReference>
<accession>A0A1T5D296</accession>
<dbReference type="SUPFAM" id="SSF53383">
    <property type="entry name" value="PLP-dependent transferases"/>
    <property type="match status" value="1"/>
</dbReference>
<dbReference type="EC" id="2.8.1.7" evidence="3"/>
<dbReference type="GO" id="GO:0031071">
    <property type="term" value="F:cysteine desulfurase activity"/>
    <property type="evidence" value="ECO:0007669"/>
    <property type="project" value="UniProtKB-EC"/>
</dbReference>
<dbReference type="Gene3D" id="3.40.640.10">
    <property type="entry name" value="Type I PLP-dependent aspartate aminotransferase-like (Major domain)"/>
    <property type="match status" value="1"/>
</dbReference>
<dbReference type="InterPro" id="IPR016454">
    <property type="entry name" value="Cysteine_dSase"/>
</dbReference>
<protein>
    <recommendedName>
        <fullName evidence="3">cysteine desulfurase</fullName>
        <ecNumber evidence="3">2.8.1.7</ecNumber>
    </recommendedName>
</protein>
<dbReference type="GO" id="GO:0006534">
    <property type="term" value="P:cysteine metabolic process"/>
    <property type="evidence" value="ECO:0007669"/>
    <property type="project" value="InterPro"/>
</dbReference>
<dbReference type="Gene3D" id="3.90.1150.10">
    <property type="entry name" value="Aspartate Aminotransferase, domain 1"/>
    <property type="match status" value="1"/>
</dbReference>
<comment type="catalytic activity">
    <reaction evidence="6">
        <text>(sulfur carrier)-H + L-cysteine = (sulfur carrier)-SH + L-alanine</text>
        <dbReference type="Rhea" id="RHEA:43892"/>
        <dbReference type="Rhea" id="RHEA-COMP:14737"/>
        <dbReference type="Rhea" id="RHEA-COMP:14739"/>
        <dbReference type="ChEBI" id="CHEBI:29917"/>
        <dbReference type="ChEBI" id="CHEBI:35235"/>
        <dbReference type="ChEBI" id="CHEBI:57972"/>
        <dbReference type="ChEBI" id="CHEBI:64428"/>
        <dbReference type="EC" id="2.8.1.7"/>
    </reaction>
</comment>
<comment type="cofactor">
    <cofactor evidence="1">
        <name>pyridoxal 5'-phosphate</name>
        <dbReference type="ChEBI" id="CHEBI:597326"/>
    </cofactor>
</comment>
<evidence type="ECO:0000256" key="6">
    <source>
        <dbReference type="ARBA" id="ARBA00050776"/>
    </source>
</evidence>
<proteinExistence type="inferred from homology"/>
<dbReference type="InterPro" id="IPR015421">
    <property type="entry name" value="PyrdxlP-dep_Trfase_major"/>
</dbReference>
<dbReference type="AlphaFoldDB" id="A0A1T5D296"/>
<organism evidence="8 9">
    <name type="scientific">Acetoanaerobium noterae</name>
    <dbReference type="NCBI Taxonomy" id="745369"/>
    <lineage>
        <taxon>Bacteria</taxon>
        <taxon>Bacillati</taxon>
        <taxon>Bacillota</taxon>
        <taxon>Clostridia</taxon>
        <taxon>Peptostreptococcales</taxon>
        <taxon>Filifactoraceae</taxon>
        <taxon>Acetoanaerobium</taxon>
    </lineage>
</organism>
<evidence type="ECO:0000256" key="4">
    <source>
        <dbReference type="ARBA" id="ARBA00022679"/>
    </source>
</evidence>
<evidence type="ECO:0000256" key="1">
    <source>
        <dbReference type="ARBA" id="ARBA00001933"/>
    </source>
</evidence>
<dbReference type="CDD" id="cd06453">
    <property type="entry name" value="SufS_like"/>
    <property type="match status" value="1"/>
</dbReference>
<keyword evidence="5" id="KW-0663">Pyridoxal phosphate</keyword>
<dbReference type="EMBL" id="FUYN01000006">
    <property type="protein sequence ID" value="SKB65711.1"/>
    <property type="molecule type" value="Genomic_DNA"/>
</dbReference>
<evidence type="ECO:0000259" key="7">
    <source>
        <dbReference type="Pfam" id="PF00266"/>
    </source>
</evidence>
<gene>
    <name evidence="8" type="ORF">SAMN02745120_2551</name>
</gene>
<name>A0A1T5D296_9FIRM</name>
<dbReference type="PIRSF" id="PIRSF005572">
    <property type="entry name" value="NifS"/>
    <property type="match status" value="1"/>
</dbReference>
<reference evidence="9" key="1">
    <citation type="submission" date="2017-02" db="EMBL/GenBank/DDBJ databases">
        <authorList>
            <person name="Varghese N."/>
            <person name="Submissions S."/>
        </authorList>
    </citation>
    <scope>NUCLEOTIDE SEQUENCE [LARGE SCALE GENOMIC DNA]</scope>
    <source>
        <strain evidence="9">ATCC 35199</strain>
    </source>
</reference>
<dbReference type="InterPro" id="IPR010970">
    <property type="entry name" value="Cys_dSase_SufS"/>
</dbReference>
<dbReference type="Pfam" id="PF00266">
    <property type="entry name" value="Aminotran_5"/>
    <property type="match status" value="1"/>
</dbReference>
<keyword evidence="4" id="KW-0808">Transferase</keyword>
<sequence>MIYFDNGATTFPKPDSVINKMVEFMKTKAANPGRSGHKMALDAGRTIFEARHEIAQLMNIDNPMNIVFTKNATESINIGIKGYAKKGMHIISTAMEHNSVSRPIVALEAKGVTHTFVKCDENGFLDLDEFEKAFNEKTGLVAITHASNVTGTVNDLKRIGDICRAHKVPLLVDCAQSAGVFDIDVQQMNIAMLCAPGHKGLYGPMGTGFIYVREDISLTPLMEGGTGSNSESLIHPNLMPDHLESGTANAVGIAGLLEGVRFIQEVGMEKIRKHEQELTGHLIQGLKQYKNVKIYGPEDPTKRCAVVSFNIDDTQSTDISYILDSEFDIEVRSGLHCAALAHETLGTTAQGVVRVSFSYFNTISEVDEFIKIIGQIINIL</sequence>
<dbReference type="PANTHER" id="PTHR43586">
    <property type="entry name" value="CYSTEINE DESULFURASE"/>
    <property type="match status" value="1"/>
</dbReference>
<dbReference type="OrthoDB" id="9804366at2"/>